<dbReference type="SUPFAM" id="SSF53448">
    <property type="entry name" value="Nucleotide-diphospho-sugar transferases"/>
    <property type="match status" value="1"/>
</dbReference>
<accession>A0ABU3GVL0</accession>
<dbReference type="NCBIfam" id="NF009905">
    <property type="entry name" value="PRK13368.1"/>
    <property type="match status" value="1"/>
</dbReference>
<name>A0ABU3GVL0_9SPHI</name>
<dbReference type="PANTHER" id="PTHR42866:SF2">
    <property type="entry name" value="3-DEOXY-MANNO-OCTULOSONATE CYTIDYLYLTRANSFERASE, MITOCHONDRIAL"/>
    <property type="match status" value="1"/>
</dbReference>
<keyword evidence="2 4" id="KW-0548">Nucleotidyltransferase</keyword>
<protein>
    <submittedName>
        <fullName evidence="4">3-deoxy-manno-octulosonate cytidylyltransferase (CMP-KDO synthetase)</fullName>
        <ecNumber evidence="4">2.7.7.38</ecNumber>
    </submittedName>
</protein>
<dbReference type="EMBL" id="JAVLVU010000001">
    <property type="protein sequence ID" value="MDT3403631.1"/>
    <property type="molecule type" value="Genomic_DNA"/>
</dbReference>
<dbReference type="InterPro" id="IPR004528">
    <property type="entry name" value="KdsB"/>
</dbReference>
<evidence type="ECO:0000256" key="2">
    <source>
        <dbReference type="ARBA" id="ARBA00022695"/>
    </source>
</evidence>
<dbReference type="CDD" id="cd02517">
    <property type="entry name" value="CMP-KDO-Synthetase"/>
    <property type="match status" value="1"/>
</dbReference>
<dbReference type="PANTHER" id="PTHR42866">
    <property type="entry name" value="3-DEOXY-MANNO-OCTULOSONATE CYTIDYLYLTRANSFERASE"/>
    <property type="match status" value="1"/>
</dbReference>
<keyword evidence="1 4" id="KW-0808">Transferase</keyword>
<evidence type="ECO:0000313" key="5">
    <source>
        <dbReference type="Proteomes" id="UP001258315"/>
    </source>
</evidence>
<sequence>MKILGIIPARYKSSRFPGKPLVNLNGKPMIVHVAQKAAQALGTDNVIIATDDERIADVVQQAGFNTIITSDSHPTGTDRLWEVAQNIEADIYINIQGDEPMVNPNDIIKVIEQKKATPQYVINGMSTLADDEDPANINIPKVLVNSKNDLIYMSRLPIPGIKSPGAVSPVYLKQVCIYAFSFNQLKAYGEMNGKAVFEAFEDIEILRFLELGIPVKMVYTQANTLAVDVPTDVEKVSQAMQNNN</sequence>
<dbReference type="InterPro" id="IPR003329">
    <property type="entry name" value="Cytidylyl_trans"/>
</dbReference>
<keyword evidence="3" id="KW-0448">Lipopolysaccharide biosynthesis</keyword>
<evidence type="ECO:0000313" key="4">
    <source>
        <dbReference type="EMBL" id="MDT3403631.1"/>
    </source>
</evidence>
<dbReference type="InterPro" id="IPR029044">
    <property type="entry name" value="Nucleotide-diphossugar_trans"/>
</dbReference>
<organism evidence="4 5">
    <name type="scientific">Mucilaginibacter terrae</name>
    <dbReference type="NCBI Taxonomy" id="1955052"/>
    <lineage>
        <taxon>Bacteria</taxon>
        <taxon>Pseudomonadati</taxon>
        <taxon>Bacteroidota</taxon>
        <taxon>Sphingobacteriia</taxon>
        <taxon>Sphingobacteriales</taxon>
        <taxon>Sphingobacteriaceae</taxon>
        <taxon>Mucilaginibacter</taxon>
    </lineage>
</organism>
<keyword evidence="5" id="KW-1185">Reference proteome</keyword>
<dbReference type="NCBIfam" id="TIGR00466">
    <property type="entry name" value="kdsB"/>
    <property type="match status" value="1"/>
</dbReference>
<dbReference type="Pfam" id="PF02348">
    <property type="entry name" value="CTP_transf_3"/>
    <property type="match status" value="1"/>
</dbReference>
<proteinExistence type="predicted"/>
<dbReference type="Gene3D" id="3.90.550.10">
    <property type="entry name" value="Spore Coat Polysaccharide Biosynthesis Protein SpsA, Chain A"/>
    <property type="match status" value="1"/>
</dbReference>
<dbReference type="EC" id="2.7.7.38" evidence="4"/>
<comment type="caution">
    <text evidence="4">The sequence shown here is derived from an EMBL/GenBank/DDBJ whole genome shotgun (WGS) entry which is preliminary data.</text>
</comment>
<dbReference type="GO" id="GO:0008690">
    <property type="term" value="F:3-deoxy-manno-octulosonate cytidylyltransferase activity"/>
    <property type="evidence" value="ECO:0007669"/>
    <property type="project" value="UniProtKB-EC"/>
</dbReference>
<evidence type="ECO:0000256" key="1">
    <source>
        <dbReference type="ARBA" id="ARBA00022679"/>
    </source>
</evidence>
<evidence type="ECO:0000256" key="3">
    <source>
        <dbReference type="ARBA" id="ARBA00022985"/>
    </source>
</evidence>
<dbReference type="Proteomes" id="UP001258315">
    <property type="component" value="Unassembled WGS sequence"/>
</dbReference>
<dbReference type="RefSeq" id="WP_311950772.1">
    <property type="nucleotide sequence ID" value="NZ_JAVLVU010000001.1"/>
</dbReference>
<reference evidence="5" key="1">
    <citation type="submission" date="2023-07" db="EMBL/GenBank/DDBJ databases">
        <title>Functional and genomic diversity of the sorghum phyllosphere microbiome.</title>
        <authorList>
            <person name="Shade A."/>
        </authorList>
    </citation>
    <scope>NUCLEOTIDE SEQUENCE [LARGE SCALE GENOMIC DNA]</scope>
    <source>
        <strain evidence="5">SORGH_AS_0422</strain>
    </source>
</reference>
<gene>
    <name evidence="4" type="ORF">QE417_002703</name>
</gene>
<dbReference type="NCBIfam" id="NF003952">
    <property type="entry name" value="PRK05450.1-5"/>
    <property type="match status" value="1"/>
</dbReference>